<dbReference type="InterPro" id="IPR012338">
    <property type="entry name" value="Beta-lactam/transpept-like"/>
</dbReference>
<dbReference type="Gene3D" id="3.40.710.10">
    <property type="entry name" value="DD-peptidase/beta-lactamase superfamily"/>
    <property type="match status" value="1"/>
</dbReference>
<sequence>MHLSLKHTLAFLAAQSLRTPGVLCDFAGPSFPPPKDLSGNQSLVRIAWNGLKDALQATGLGDHTTTNNCSPANGSTLPETTKNITFSIGLFSLHDPNAVSLQFHHTSPEIAASIYGTKKADGNSIYRVASVTKLFTVFAGLLKLSDTDWERPLSNILTSLSRKGDNTGVLTTPWHKITMRALAAQIAGVPRDGFPVGPGEIAQQMAQNNQSEADLMAESGLPPSNLIDPLSLPPCLLSLDPERECVAETPYIEGVANRAPTFLPWTSPGYANNGFVLLGRAMSNVTGQTIGQLYQENIFTPLGMESTFSDPPPTAEFSHSVIIDDVMTGSFNTSNFIFGSSGGVFSTTEDLARFGTGILNSTLLPAEKTRRWLKPVSHTARLQYDVGAPWEIMRYVSPAGKVTDLYTKLGDSGMYSAWLILVPDYGFGFSILAAGSDPTRWGVVAALADTLTNTLLPSLEQQAAVEAAENFAGIYKTASDSGINSTLVLTAEYDASTAPSLVISSWVSNGTDVFPYWKRKMGSGPFRLLPSINNSSDGKMAFRIVGSADAITPEMTTGALFSGPGMLSADWLIVDASTYYGIGLSLFVFDIDSEGKSTAVTPAAYRTTMIRTAE</sequence>
<dbReference type="Proteomes" id="UP001301958">
    <property type="component" value="Unassembled WGS sequence"/>
</dbReference>
<accession>A0AAN7GTF3</accession>
<dbReference type="PANTHER" id="PTHR22935:SF97">
    <property type="entry name" value="BETA-LACTAMASE-RELATED DOMAIN-CONTAINING PROTEIN"/>
    <property type="match status" value="1"/>
</dbReference>
<feature type="domain" description="Beta-lactamase-like ARB-00930-like C-terminal" evidence="3">
    <location>
        <begin position="463"/>
        <end position="612"/>
    </location>
</feature>
<evidence type="ECO:0000313" key="4">
    <source>
        <dbReference type="EMBL" id="KAK4224477.1"/>
    </source>
</evidence>
<evidence type="ECO:0000313" key="5">
    <source>
        <dbReference type="Proteomes" id="UP001301958"/>
    </source>
</evidence>
<dbReference type="InterPro" id="IPR051478">
    <property type="entry name" value="Beta-lactamase-like_AB/R"/>
</dbReference>
<dbReference type="PANTHER" id="PTHR22935">
    <property type="entry name" value="PENICILLIN-BINDING PROTEIN"/>
    <property type="match status" value="1"/>
</dbReference>
<proteinExistence type="predicted"/>
<dbReference type="InterPro" id="IPR001466">
    <property type="entry name" value="Beta-lactam-related"/>
</dbReference>
<gene>
    <name evidence="4" type="ORF">QBC38DRAFT_485373</name>
</gene>
<reference evidence="4" key="1">
    <citation type="journal article" date="2023" name="Mol. Phylogenet. Evol.">
        <title>Genome-scale phylogeny and comparative genomics of the fungal order Sordariales.</title>
        <authorList>
            <person name="Hensen N."/>
            <person name="Bonometti L."/>
            <person name="Westerberg I."/>
            <person name="Brannstrom I.O."/>
            <person name="Guillou S."/>
            <person name="Cros-Aarteil S."/>
            <person name="Calhoun S."/>
            <person name="Haridas S."/>
            <person name="Kuo A."/>
            <person name="Mondo S."/>
            <person name="Pangilinan J."/>
            <person name="Riley R."/>
            <person name="LaButti K."/>
            <person name="Andreopoulos B."/>
            <person name="Lipzen A."/>
            <person name="Chen C."/>
            <person name="Yan M."/>
            <person name="Daum C."/>
            <person name="Ng V."/>
            <person name="Clum A."/>
            <person name="Steindorff A."/>
            <person name="Ohm R.A."/>
            <person name="Martin F."/>
            <person name="Silar P."/>
            <person name="Natvig D.O."/>
            <person name="Lalanne C."/>
            <person name="Gautier V."/>
            <person name="Ament-Velasquez S.L."/>
            <person name="Kruys A."/>
            <person name="Hutchinson M.I."/>
            <person name="Powell A.J."/>
            <person name="Barry K."/>
            <person name="Miller A.N."/>
            <person name="Grigoriev I.V."/>
            <person name="Debuchy R."/>
            <person name="Gladieux P."/>
            <person name="Hiltunen Thoren M."/>
            <person name="Johannesson H."/>
        </authorList>
    </citation>
    <scope>NUCLEOTIDE SEQUENCE</scope>
    <source>
        <strain evidence="4">CBS 990.96</strain>
    </source>
</reference>
<evidence type="ECO:0000259" key="3">
    <source>
        <dbReference type="Pfam" id="PF26335"/>
    </source>
</evidence>
<feature type="chain" id="PRO_5042813184" evidence="1">
    <location>
        <begin position="25"/>
        <end position="614"/>
    </location>
</feature>
<keyword evidence="1" id="KW-0732">Signal</keyword>
<name>A0AAN7GTF3_9PEZI</name>
<dbReference type="SUPFAM" id="SSF56601">
    <property type="entry name" value="beta-lactamase/transpeptidase-like"/>
    <property type="match status" value="1"/>
</dbReference>
<reference evidence="4" key="2">
    <citation type="submission" date="2023-05" db="EMBL/GenBank/DDBJ databases">
        <authorList>
            <consortium name="Lawrence Berkeley National Laboratory"/>
            <person name="Steindorff A."/>
            <person name="Hensen N."/>
            <person name="Bonometti L."/>
            <person name="Westerberg I."/>
            <person name="Brannstrom I.O."/>
            <person name="Guillou S."/>
            <person name="Cros-Aarteil S."/>
            <person name="Calhoun S."/>
            <person name="Haridas S."/>
            <person name="Kuo A."/>
            <person name="Mondo S."/>
            <person name="Pangilinan J."/>
            <person name="Riley R."/>
            <person name="Labutti K."/>
            <person name="Andreopoulos B."/>
            <person name="Lipzen A."/>
            <person name="Chen C."/>
            <person name="Yanf M."/>
            <person name="Daum C."/>
            <person name="Ng V."/>
            <person name="Clum A."/>
            <person name="Ohm R."/>
            <person name="Martin F."/>
            <person name="Silar P."/>
            <person name="Natvig D."/>
            <person name="Lalanne C."/>
            <person name="Gautier V."/>
            <person name="Ament-Velasquez S.L."/>
            <person name="Kruys A."/>
            <person name="Hutchinson M.I."/>
            <person name="Powell A.J."/>
            <person name="Barry K."/>
            <person name="Miller A.N."/>
            <person name="Grigoriev I.V."/>
            <person name="Debuchy R."/>
            <person name="Gladieux P."/>
            <person name="Thoren M.H."/>
            <person name="Johannesson H."/>
        </authorList>
    </citation>
    <scope>NUCLEOTIDE SEQUENCE</scope>
    <source>
        <strain evidence="4">CBS 990.96</strain>
    </source>
</reference>
<protein>
    <submittedName>
        <fullName evidence="4">Beta-lactamase/transpeptidase-like protein</fullName>
    </submittedName>
</protein>
<dbReference type="Pfam" id="PF26335">
    <property type="entry name" value="ARB_00930_C"/>
    <property type="match status" value="1"/>
</dbReference>
<evidence type="ECO:0000259" key="2">
    <source>
        <dbReference type="Pfam" id="PF00144"/>
    </source>
</evidence>
<dbReference type="Pfam" id="PF00144">
    <property type="entry name" value="Beta-lactamase"/>
    <property type="match status" value="1"/>
</dbReference>
<feature type="signal peptide" evidence="1">
    <location>
        <begin position="1"/>
        <end position="24"/>
    </location>
</feature>
<dbReference type="AlphaFoldDB" id="A0AAN7GTF3"/>
<keyword evidence="5" id="KW-1185">Reference proteome</keyword>
<feature type="domain" description="Beta-lactamase-related" evidence="2">
    <location>
        <begin position="116"/>
        <end position="440"/>
    </location>
</feature>
<evidence type="ECO:0000256" key="1">
    <source>
        <dbReference type="SAM" id="SignalP"/>
    </source>
</evidence>
<comment type="caution">
    <text evidence="4">The sequence shown here is derived from an EMBL/GenBank/DDBJ whole genome shotgun (WGS) entry which is preliminary data.</text>
</comment>
<dbReference type="EMBL" id="MU865391">
    <property type="protein sequence ID" value="KAK4224477.1"/>
    <property type="molecule type" value="Genomic_DNA"/>
</dbReference>
<organism evidence="4 5">
    <name type="scientific">Podospora fimiseda</name>
    <dbReference type="NCBI Taxonomy" id="252190"/>
    <lineage>
        <taxon>Eukaryota</taxon>
        <taxon>Fungi</taxon>
        <taxon>Dikarya</taxon>
        <taxon>Ascomycota</taxon>
        <taxon>Pezizomycotina</taxon>
        <taxon>Sordariomycetes</taxon>
        <taxon>Sordariomycetidae</taxon>
        <taxon>Sordariales</taxon>
        <taxon>Podosporaceae</taxon>
        <taxon>Podospora</taxon>
    </lineage>
</organism>
<dbReference type="InterPro" id="IPR058664">
    <property type="entry name" value="ARB_00930-like_C"/>
</dbReference>